<dbReference type="AlphaFoldDB" id="A0A067K630"/>
<dbReference type="PANTHER" id="PTHR34145">
    <property type="entry name" value="OS02G0105600 PROTEIN"/>
    <property type="match status" value="1"/>
</dbReference>
<dbReference type="Pfam" id="PF23622">
    <property type="entry name" value="LRR_At1g61320_AtMIF1"/>
    <property type="match status" value="1"/>
</dbReference>
<dbReference type="Proteomes" id="UP000027138">
    <property type="component" value="Unassembled WGS sequence"/>
</dbReference>
<dbReference type="EMBL" id="KK914862">
    <property type="protein sequence ID" value="KDP27234.1"/>
    <property type="molecule type" value="Genomic_DNA"/>
</dbReference>
<feature type="domain" description="At1g61320/AtMIF1 LRR" evidence="1">
    <location>
        <begin position="11"/>
        <end position="128"/>
    </location>
</feature>
<reference evidence="2 3" key="1">
    <citation type="journal article" date="2014" name="PLoS ONE">
        <title>Global Analysis of Gene Expression Profiles in Physic Nut (Jatropha curcas L.) Seedlings Exposed to Salt Stress.</title>
        <authorList>
            <person name="Zhang L."/>
            <person name="Zhang C."/>
            <person name="Wu P."/>
            <person name="Chen Y."/>
            <person name="Li M."/>
            <person name="Jiang H."/>
            <person name="Wu G."/>
        </authorList>
    </citation>
    <scope>NUCLEOTIDE SEQUENCE [LARGE SCALE GENOMIC DNA]</scope>
    <source>
        <strain evidence="3">cv. GZQX0401</strain>
        <tissue evidence="2">Young leaves</tissue>
    </source>
</reference>
<evidence type="ECO:0000313" key="2">
    <source>
        <dbReference type="EMBL" id="KDP27234.1"/>
    </source>
</evidence>
<name>A0A067K630_JATCU</name>
<organism evidence="2 3">
    <name type="scientific">Jatropha curcas</name>
    <name type="common">Barbados nut</name>
    <dbReference type="NCBI Taxonomy" id="180498"/>
    <lineage>
        <taxon>Eukaryota</taxon>
        <taxon>Viridiplantae</taxon>
        <taxon>Streptophyta</taxon>
        <taxon>Embryophyta</taxon>
        <taxon>Tracheophyta</taxon>
        <taxon>Spermatophyta</taxon>
        <taxon>Magnoliopsida</taxon>
        <taxon>eudicotyledons</taxon>
        <taxon>Gunneridae</taxon>
        <taxon>Pentapetalae</taxon>
        <taxon>rosids</taxon>
        <taxon>fabids</taxon>
        <taxon>Malpighiales</taxon>
        <taxon>Euphorbiaceae</taxon>
        <taxon>Crotonoideae</taxon>
        <taxon>Jatropheae</taxon>
        <taxon>Jatropha</taxon>
    </lineage>
</organism>
<proteinExistence type="predicted"/>
<dbReference type="OrthoDB" id="1932213at2759"/>
<dbReference type="PANTHER" id="PTHR34145:SF28">
    <property type="entry name" value="F-BOX DOMAIN-CONTAINING PROTEIN"/>
    <property type="match status" value="1"/>
</dbReference>
<evidence type="ECO:0000313" key="3">
    <source>
        <dbReference type="Proteomes" id="UP000027138"/>
    </source>
</evidence>
<sequence length="161" mass="18232">MRDSLSLFIGEVGSVPSGLATFFNLKHLEFILDAETAFYDIRKNIPLPLACPLLQIFNLTILQQHFHFNNEERTTEEIPECRLTELKEVEFGGFQGTDTQLELALYLLKNAVALERMVISPAQRELRTFLTIASISGSLGTKDVKGSLNDCRERQHPEVHN</sequence>
<gene>
    <name evidence="2" type="ORF">JCGZ_19933</name>
</gene>
<evidence type="ECO:0000259" key="1">
    <source>
        <dbReference type="Pfam" id="PF23622"/>
    </source>
</evidence>
<accession>A0A067K630</accession>
<keyword evidence="3" id="KW-1185">Reference proteome</keyword>
<dbReference type="InterPro" id="IPR055357">
    <property type="entry name" value="LRR_At1g61320_AtMIF1"/>
</dbReference>
<dbReference type="InterPro" id="IPR053772">
    <property type="entry name" value="At1g61320/At1g61330-like"/>
</dbReference>
<protein>
    <recommendedName>
        <fullName evidence="1">At1g61320/AtMIF1 LRR domain-containing protein</fullName>
    </recommendedName>
</protein>